<dbReference type="Proteomes" id="UP000277204">
    <property type="component" value="Unassembled WGS sequence"/>
</dbReference>
<organism evidence="1 2">
    <name type="scientific">Schistosoma margrebowiei</name>
    <dbReference type="NCBI Taxonomy" id="48269"/>
    <lineage>
        <taxon>Eukaryota</taxon>
        <taxon>Metazoa</taxon>
        <taxon>Spiralia</taxon>
        <taxon>Lophotrochozoa</taxon>
        <taxon>Platyhelminthes</taxon>
        <taxon>Trematoda</taxon>
        <taxon>Digenea</taxon>
        <taxon>Strigeidida</taxon>
        <taxon>Schistosomatoidea</taxon>
        <taxon>Schistosomatidae</taxon>
        <taxon>Schistosoma</taxon>
    </lineage>
</organism>
<name>A0A183M5J1_9TREM</name>
<reference evidence="1 2" key="1">
    <citation type="submission" date="2018-11" db="EMBL/GenBank/DDBJ databases">
        <authorList>
            <consortium name="Pathogen Informatics"/>
        </authorList>
    </citation>
    <scope>NUCLEOTIDE SEQUENCE [LARGE SCALE GENOMIC DNA]</scope>
    <source>
        <strain evidence="1 2">Zambia</strain>
    </source>
</reference>
<evidence type="ECO:0000313" key="1">
    <source>
        <dbReference type="EMBL" id="VDO94759.1"/>
    </source>
</evidence>
<evidence type="ECO:0000313" key="2">
    <source>
        <dbReference type="Proteomes" id="UP000277204"/>
    </source>
</evidence>
<accession>A0A183M5J1</accession>
<proteinExistence type="predicted"/>
<dbReference type="AlphaFoldDB" id="A0A183M5J1"/>
<gene>
    <name evidence="1" type="ORF">SMRZ_LOCUS11316</name>
</gene>
<dbReference type="EMBL" id="UZAI01006300">
    <property type="protein sequence ID" value="VDO94759.1"/>
    <property type="molecule type" value="Genomic_DNA"/>
</dbReference>
<keyword evidence="2" id="KW-1185">Reference proteome</keyword>
<protein>
    <submittedName>
        <fullName evidence="1">Uncharacterized protein</fullName>
    </submittedName>
</protein>
<sequence length="168" mass="19091">MKTSTSNKFNVKNITVAASSVSLGPNIHKGKGGTFKYNTENINAIKLDGEALENVESFTYLGSVIDEQGGSHADEMARIDHIPTIEEHMKLKTIVNQYQNQNTQYKRKDSTIFGVETSRTTTTIIRKVQVFINNCLHMTLHVHWPDTIFISLLQKRTNQLRAEKELRK</sequence>